<keyword evidence="1" id="KW-0732">Signal</keyword>
<protein>
    <recommendedName>
        <fullName evidence="4">Porin</fullName>
    </recommendedName>
</protein>
<dbReference type="AlphaFoldDB" id="A0A5C8KYI7"/>
<sequence>MAMVIRVVLAIAAAMATGAAPAANAPWRLSGDVRVGTLHSERVARDGAGSSDDELRSRIRLAADVAMGERWNFRARAASRPSSAQDGMRAYVRGPAPESGGAAAGDTTLDEFYFERGRGEGQWWLRAGRFQSRFDLQGVAAKSLDRNDSPNMDVNWTDGLHVRYDGLPGWRVHGVLERNASRFPSSVRRPPLDFSRNPAGPGVFLGLEAAQRAGPVVQRMVSVTWLPDALAIQGLTSPARSDYIAITARAAVAFLESGSGRRILLGGEIGQAPKTPYRSALGLDGGGRVGGKAWQAALSFEQFRPGHSLGVVLGRAQAGWLLSPDFRNNDRLAELRYQWRLNSDWSIEARVREREELHVPASALRPRRDRDAYLRLSGRFTGP</sequence>
<evidence type="ECO:0008006" key="4">
    <source>
        <dbReference type="Google" id="ProtNLM"/>
    </source>
</evidence>
<feature type="chain" id="PRO_5023095244" description="Porin" evidence="1">
    <location>
        <begin position="23"/>
        <end position="383"/>
    </location>
</feature>
<keyword evidence="3" id="KW-1185">Reference proteome</keyword>
<dbReference type="Proteomes" id="UP000321248">
    <property type="component" value="Unassembled WGS sequence"/>
</dbReference>
<dbReference type="EMBL" id="VRTS01000002">
    <property type="protein sequence ID" value="TXK64933.1"/>
    <property type="molecule type" value="Genomic_DNA"/>
</dbReference>
<evidence type="ECO:0000256" key="1">
    <source>
        <dbReference type="SAM" id="SignalP"/>
    </source>
</evidence>
<feature type="signal peptide" evidence="1">
    <location>
        <begin position="1"/>
        <end position="22"/>
    </location>
</feature>
<accession>A0A5C8KYI7</accession>
<name>A0A5C8KYI7_9GAMM</name>
<proteinExistence type="predicted"/>
<dbReference type="OrthoDB" id="6018076at2"/>
<evidence type="ECO:0000313" key="3">
    <source>
        <dbReference type="Proteomes" id="UP000321248"/>
    </source>
</evidence>
<reference evidence="2 3" key="1">
    <citation type="submission" date="2019-08" db="EMBL/GenBank/DDBJ databases">
        <authorList>
            <person name="Karlyshev A.V."/>
        </authorList>
    </citation>
    <scope>NUCLEOTIDE SEQUENCE [LARGE SCALE GENOMIC DNA]</scope>
    <source>
        <strain evidence="2 3">Alg18-2.2</strain>
    </source>
</reference>
<dbReference type="RefSeq" id="WP_147890853.1">
    <property type="nucleotide sequence ID" value="NZ_VRTS01000002.1"/>
</dbReference>
<organism evidence="2 3">
    <name type="scientific">Alkalisalibacterium limincola</name>
    <dbReference type="NCBI Taxonomy" id="2699169"/>
    <lineage>
        <taxon>Bacteria</taxon>
        <taxon>Pseudomonadati</taxon>
        <taxon>Pseudomonadota</taxon>
        <taxon>Gammaproteobacteria</taxon>
        <taxon>Lysobacterales</taxon>
        <taxon>Lysobacteraceae</taxon>
        <taxon>Alkalisalibacterium</taxon>
    </lineage>
</organism>
<evidence type="ECO:0000313" key="2">
    <source>
        <dbReference type="EMBL" id="TXK64933.1"/>
    </source>
</evidence>
<gene>
    <name evidence="2" type="ORF">FU658_03685</name>
</gene>
<comment type="caution">
    <text evidence="2">The sequence shown here is derived from an EMBL/GenBank/DDBJ whole genome shotgun (WGS) entry which is preliminary data.</text>
</comment>